<protein>
    <submittedName>
        <fullName evidence="2">Unannotated protein</fullName>
    </submittedName>
</protein>
<proteinExistence type="predicted"/>
<evidence type="ECO:0000313" key="2">
    <source>
        <dbReference type="EMBL" id="CAB4649941.1"/>
    </source>
</evidence>
<dbReference type="EMBL" id="CAEZWD010000063">
    <property type="protein sequence ID" value="CAB4649941.1"/>
    <property type="molecule type" value="Genomic_DNA"/>
</dbReference>
<dbReference type="EMBL" id="CAEZWI010000035">
    <property type="protein sequence ID" value="CAB4649762.1"/>
    <property type="molecule type" value="Genomic_DNA"/>
</dbReference>
<gene>
    <name evidence="2" type="ORF">UFOPK2171_00599</name>
    <name evidence="1" type="ORF">UFOPK2237_00434</name>
</gene>
<name>A0A6J6KJW7_9ZZZZ</name>
<reference evidence="2" key="1">
    <citation type="submission" date="2020-05" db="EMBL/GenBank/DDBJ databases">
        <authorList>
            <person name="Chiriac C."/>
            <person name="Salcher M."/>
            <person name="Ghai R."/>
            <person name="Kavagutti S V."/>
        </authorList>
    </citation>
    <scope>NUCLEOTIDE SEQUENCE</scope>
</reference>
<accession>A0A6J6KJW7</accession>
<dbReference type="AlphaFoldDB" id="A0A6J6KJW7"/>
<evidence type="ECO:0000313" key="1">
    <source>
        <dbReference type="EMBL" id="CAB4649762.1"/>
    </source>
</evidence>
<organism evidence="2">
    <name type="scientific">freshwater metagenome</name>
    <dbReference type="NCBI Taxonomy" id="449393"/>
    <lineage>
        <taxon>unclassified sequences</taxon>
        <taxon>metagenomes</taxon>
        <taxon>ecological metagenomes</taxon>
    </lineage>
</organism>
<sequence length="139" mass="15752">MVQHRSGSASASSASIASRNSSASWARRFRATIPNGIDHARSQPGAIHRYPRWRSRCLSSMASKPAVPRTSFGKSTWHTCTYLLQVRRCFTSWFTQAKHCSSAGLLQRTRRNQEACDRNWRRSVGNRSCICLRALRHGM</sequence>